<dbReference type="EMBL" id="REGN01000342">
    <property type="protein sequence ID" value="RNA42622.1"/>
    <property type="molecule type" value="Genomic_DNA"/>
</dbReference>
<organism evidence="2 3">
    <name type="scientific">Brachionus plicatilis</name>
    <name type="common">Marine rotifer</name>
    <name type="synonym">Brachionus muelleri</name>
    <dbReference type="NCBI Taxonomy" id="10195"/>
    <lineage>
        <taxon>Eukaryota</taxon>
        <taxon>Metazoa</taxon>
        <taxon>Spiralia</taxon>
        <taxon>Gnathifera</taxon>
        <taxon>Rotifera</taxon>
        <taxon>Eurotatoria</taxon>
        <taxon>Monogononta</taxon>
        <taxon>Pseudotrocha</taxon>
        <taxon>Ploima</taxon>
        <taxon>Brachionidae</taxon>
        <taxon>Brachionus</taxon>
    </lineage>
</organism>
<dbReference type="AlphaFoldDB" id="A0A3M7T3L7"/>
<accession>A0A3M7T3L7</accession>
<dbReference type="Proteomes" id="UP000276133">
    <property type="component" value="Unassembled WGS sequence"/>
</dbReference>
<evidence type="ECO:0000313" key="3">
    <source>
        <dbReference type="Proteomes" id="UP000276133"/>
    </source>
</evidence>
<feature type="compositionally biased region" description="Basic and acidic residues" evidence="1">
    <location>
        <begin position="76"/>
        <end position="90"/>
    </location>
</feature>
<evidence type="ECO:0000256" key="1">
    <source>
        <dbReference type="SAM" id="MobiDB-lite"/>
    </source>
</evidence>
<protein>
    <submittedName>
        <fullName evidence="2">Uncharacterized protein</fullName>
    </submittedName>
</protein>
<evidence type="ECO:0000313" key="2">
    <source>
        <dbReference type="EMBL" id="RNA42622.1"/>
    </source>
</evidence>
<comment type="caution">
    <text evidence="2">The sequence shown here is derived from an EMBL/GenBank/DDBJ whole genome shotgun (WGS) entry which is preliminary data.</text>
</comment>
<feature type="compositionally biased region" description="Polar residues" evidence="1">
    <location>
        <begin position="108"/>
        <end position="119"/>
    </location>
</feature>
<keyword evidence="3" id="KW-1185">Reference proteome</keyword>
<gene>
    <name evidence="2" type="ORF">BpHYR1_037900</name>
</gene>
<reference evidence="2 3" key="1">
    <citation type="journal article" date="2018" name="Sci. Rep.">
        <title>Genomic signatures of local adaptation to the degree of environmental predictability in rotifers.</title>
        <authorList>
            <person name="Franch-Gras L."/>
            <person name="Hahn C."/>
            <person name="Garcia-Roger E.M."/>
            <person name="Carmona M.J."/>
            <person name="Serra M."/>
            <person name="Gomez A."/>
        </authorList>
    </citation>
    <scope>NUCLEOTIDE SEQUENCE [LARGE SCALE GENOMIC DNA]</scope>
    <source>
        <strain evidence="2">HYR1</strain>
    </source>
</reference>
<sequence>MAPNESLPRESMASQNKVKTELVNAASSVQEMYFEPSSTVVCHQESYWVFPNFLGPKEYRNHLKVFPKCLEEVEAVQKGESTSDKQETLGRLKRAWKPHDRLQKEKLQSQSTKSARQYS</sequence>
<name>A0A3M7T3L7_BRAPC</name>
<feature type="region of interest" description="Disordered" evidence="1">
    <location>
        <begin position="76"/>
        <end position="119"/>
    </location>
</feature>
<feature type="compositionally biased region" description="Basic and acidic residues" evidence="1">
    <location>
        <begin position="97"/>
        <end position="107"/>
    </location>
</feature>
<proteinExistence type="predicted"/>